<accession>A0ABW5U130</accession>
<evidence type="ECO:0000313" key="2">
    <source>
        <dbReference type="Proteomes" id="UP001597474"/>
    </source>
</evidence>
<keyword evidence="2" id="KW-1185">Reference proteome</keyword>
<dbReference type="InterPro" id="IPR019613">
    <property type="entry name" value="DUF4198"/>
</dbReference>
<reference evidence="2" key="1">
    <citation type="journal article" date="2019" name="Int. J. Syst. Evol. Microbiol.">
        <title>The Global Catalogue of Microorganisms (GCM) 10K type strain sequencing project: providing services to taxonomists for standard genome sequencing and annotation.</title>
        <authorList>
            <consortium name="The Broad Institute Genomics Platform"/>
            <consortium name="The Broad Institute Genome Sequencing Center for Infectious Disease"/>
            <person name="Wu L."/>
            <person name="Ma J."/>
        </authorList>
    </citation>
    <scope>NUCLEOTIDE SEQUENCE [LARGE SCALE GENOMIC DNA]</scope>
    <source>
        <strain evidence="2">TISTR 2562</strain>
    </source>
</reference>
<protein>
    <submittedName>
        <fullName evidence="1">DUF4198 domain-containing protein</fullName>
    </submittedName>
</protein>
<sequence>MYLPRISFLIAGLIAASPVHGHEFWLEARQYQVAPGENITVNLRNGEHFEGRTLAYFDRSTTRFGLSFGGEITQIEARSGDVPALDIPAPADDGLLGVVHEAAPSSVTYDDWEKFVSFAEHKDFDTVIEAHIAAGFPRDRFKESYTRHSKALIAVGTGEGSDQPLGLETEITALSNPYAADFDGVMRVSLSYQGVPREAAQIEVYARAKTSEVTIRKYTTDAAGLAQFPVERGITYLVDAVLLRPAPEAGAEPGAPLWETLWASLTFAVPR</sequence>
<dbReference type="EMBL" id="JBHUMP010000004">
    <property type="protein sequence ID" value="MFD2739295.1"/>
    <property type="molecule type" value="Genomic_DNA"/>
</dbReference>
<organism evidence="1 2">
    <name type="scientific">Sulfitobacter aestuarii</name>
    <dbReference type="NCBI Taxonomy" id="2161676"/>
    <lineage>
        <taxon>Bacteria</taxon>
        <taxon>Pseudomonadati</taxon>
        <taxon>Pseudomonadota</taxon>
        <taxon>Alphaproteobacteria</taxon>
        <taxon>Rhodobacterales</taxon>
        <taxon>Roseobacteraceae</taxon>
        <taxon>Sulfitobacter</taxon>
    </lineage>
</organism>
<comment type="caution">
    <text evidence="1">The sequence shown here is derived from an EMBL/GenBank/DDBJ whole genome shotgun (WGS) entry which is preliminary data.</text>
</comment>
<name>A0ABW5U130_9RHOB</name>
<proteinExistence type="predicted"/>
<dbReference type="RefSeq" id="WP_386372789.1">
    <property type="nucleotide sequence ID" value="NZ_JBHUMP010000004.1"/>
</dbReference>
<dbReference type="Proteomes" id="UP001597474">
    <property type="component" value="Unassembled WGS sequence"/>
</dbReference>
<gene>
    <name evidence="1" type="ORF">ACFSUD_06945</name>
</gene>
<evidence type="ECO:0000313" key="1">
    <source>
        <dbReference type="EMBL" id="MFD2739295.1"/>
    </source>
</evidence>
<dbReference type="Pfam" id="PF10670">
    <property type="entry name" value="DUF4198"/>
    <property type="match status" value="1"/>
</dbReference>